<gene>
    <name evidence="4" type="primary">A4galt</name>
    <name evidence="4" type="ORF">CR513_10310</name>
</gene>
<dbReference type="InterPro" id="IPR007652">
    <property type="entry name" value="A1-4-GlycosylTfrase_dom"/>
</dbReference>
<feature type="transmembrane region" description="Helical" evidence="2">
    <location>
        <begin position="12"/>
        <end position="29"/>
    </location>
</feature>
<dbReference type="Proteomes" id="UP000257109">
    <property type="component" value="Unassembled WGS sequence"/>
</dbReference>
<keyword evidence="2" id="KW-0812">Transmembrane</keyword>
<feature type="compositionally biased region" description="Acidic residues" evidence="1">
    <location>
        <begin position="405"/>
        <end position="416"/>
    </location>
</feature>
<dbReference type="PANTHER" id="PTHR46781">
    <property type="entry name" value="ALPHA 1,4-GLYCOSYLTRANSFERASE FAMILY PROTEIN"/>
    <property type="match status" value="1"/>
</dbReference>
<name>A0A371HSP5_MUCPR</name>
<reference evidence="4" key="1">
    <citation type="submission" date="2018-05" db="EMBL/GenBank/DDBJ databases">
        <title>Draft genome of Mucuna pruriens seed.</title>
        <authorList>
            <person name="Nnadi N.E."/>
            <person name="Vos R."/>
            <person name="Hasami M.H."/>
            <person name="Devisetty U.K."/>
            <person name="Aguiy J.C."/>
        </authorList>
    </citation>
    <scope>NUCLEOTIDE SEQUENCE [LARGE SCALE GENOMIC DNA]</scope>
    <source>
        <strain evidence="4">JCA_2017</strain>
    </source>
</reference>
<dbReference type="OrthoDB" id="409543at2759"/>
<organism evidence="4 5">
    <name type="scientific">Mucuna pruriens</name>
    <name type="common">Velvet bean</name>
    <name type="synonym">Dolichos pruriens</name>
    <dbReference type="NCBI Taxonomy" id="157652"/>
    <lineage>
        <taxon>Eukaryota</taxon>
        <taxon>Viridiplantae</taxon>
        <taxon>Streptophyta</taxon>
        <taxon>Embryophyta</taxon>
        <taxon>Tracheophyta</taxon>
        <taxon>Spermatophyta</taxon>
        <taxon>Magnoliopsida</taxon>
        <taxon>eudicotyledons</taxon>
        <taxon>Gunneridae</taxon>
        <taxon>Pentapetalae</taxon>
        <taxon>rosids</taxon>
        <taxon>fabids</taxon>
        <taxon>Fabales</taxon>
        <taxon>Fabaceae</taxon>
        <taxon>Papilionoideae</taxon>
        <taxon>50 kb inversion clade</taxon>
        <taxon>NPAAA clade</taxon>
        <taxon>indigoferoid/millettioid clade</taxon>
        <taxon>Phaseoleae</taxon>
        <taxon>Mucuna</taxon>
    </lineage>
</organism>
<evidence type="ECO:0000259" key="3">
    <source>
        <dbReference type="Pfam" id="PF04572"/>
    </source>
</evidence>
<feature type="domain" description="Alpha 1,4-glycosyltransferase" evidence="3">
    <location>
        <begin position="290"/>
        <end position="397"/>
    </location>
</feature>
<dbReference type="PANTHER" id="PTHR46781:SF2">
    <property type="entry name" value="ALPHA 1,4-GLYCOSYLTRANSFERASE FAMILY PROTEIN"/>
    <property type="match status" value="1"/>
</dbReference>
<evidence type="ECO:0000313" key="4">
    <source>
        <dbReference type="EMBL" id="RDY05805.1"/>
    </source>
</evidence>
<dbReference type="EMBL" id="QJKJ01001811">
    <property type="protein sequence ID" value="RDY05805.1"/>
    <property type="molecule type" value="Genomic_DNA"/>
</dbReference>
<dbReference type="InterPro" id="IPR029044">
    <property type="entry name" value="Nucleotide-diphossugar_trans"/>
</dbReference>
<evidence type="ECO:0000256" key="2">
    <source>
        <dbReference type="SAM" id="Phobius"/>
    </source>
</evidence>
<protein>
    <submittedName>
        <fullName evidence="4">Lactosylceramide 4-alpha-galactosyltransferase</fullName>
    </submittedName>
</protein>
<dbReference type="Gene3D" id="3.90.550.20">
    <property type="match status" value="1"/>
</dbReference>
<dbReference type="InterPro" id="IPR044789">
    <property type="entry name" value="Put_A1-4-GlycosylTfrase_plant"/>
</dbReference>
<keyword evidence="2" id="KW-1133">Transmembrane helix</keyword>
<dbReference type="Pfam" id="PF04572">
    <property type="entry name" value="Gb3_synth"/>
    <property type="match status" value="1"/>
</dbReference>
<evidence type="ECO:0000256" key="1">
    <source>
        <dbReference type="SAM" id="MobiDB-lite"/>
    </source>
</evidence>
<accession>A0A371HSP5</accession>
<evidence type="ECO:0000313" key="5">
    <source>
        <dbReference type="Proteomes" id="UP000257109"/>
    </source>
</evidence>
<dbReference type="Pfam" id="PF04488">
    <property type="entry name" value="Gly_transf_sug"/>
    <property type="match status" value="1"/>
</dbReference>
<dbReference type="AlphaFoldDB" id="A0A371HSP5"/>
<feature type="non-terminal residue" evidence="4">
    <location>
        <position position="1"/>
    </location>
</feature>
<feature type="region of interest" description="Disordered" evidence="1">
    <location>
        <begin position="395"/>
        <end position="430"/>
    </location>
</feature>
<feature type="region of interest" description="Disordered" evidence="1">
    <location>
        <begin position="455"/>
        <end position="474"/>
    </location>
</feature>
<dbReference type="GO" id="GO:0016757">
    <property type="term" value="F:glycosyltransferase activity"/>
    <property type="evidence" value="ECO:0007669"/>
    <property type="project" value="UniProtKB-KW"/>
</dbReference>
<dbReference type="SUPFAM" id="SSF53448">
    <property type="entry name" value="Nucleotide-diphospho-sugar transferases"/>
    <property type="match status" value="1"/>
</dbReference>
<dbReference type="STRING" id="157652.A0A371HSP5"/>
<keyword evidence="5" id="KW-1185">Reference proteome</keyword>
<sequence>MFIHRLLKHAKLSVSSLIIFSAIIFLIHADNVLYHDSLHFAANIEAPEKLELHNHRTKEGIRSTTLVHIPLRSIQEKDEVDGRIQKALVAPLNVTEEERIAWFREQLHNFKILKSNNLTRQFHARVLGFLGHECKVRFFMTWISPAGLFGGRELLSVESIFKTHPKACLIILSRTLDTRHGYRILKPVLDRGFKVQAMAPDLSFLFKRTPAEAWLNELRKGRKDPGEIPLSQNLSNLIRLAVLYKYGGVYIDTDFIVLKPLTGLRNSIGAQSMNLGSKQWTRLNNAVLIFDMRHPLLKRFMNEFALTFDGNKWGHNGPYLVSRVIKKLGTRHDFNFTILPPMAFYPVDWNKISGFFMKPKTRGESRWIEAKLLQLSGKTYGIHLWNKHSSRLTIEEGTEEKDQQEAAEDNKEDEDIYNQKRGTHQFQSSPPRYLRTCLSWKVPVEQKALVALYPSSCPLASPNSNPPTQPHQIT</sequence>
<feature type="compositionally biased region" description="Pro residues" evidence="1">
    <location>
        <begin position="464"/>
        <end position="474"/>
    </location>
</feature>
<dbReference type="InterPro" id="IPR007577">
    <property type="entry name" value="GlycoTrfase_DXD_sugar-bd_CS"/>
</dbReference>
<comment type="caution">
    <text evidence="4">The sequence shown here is derived from an EMBL/GenBank/DDBJ whole genome shotgun (WGS) entry which is preliminary data.</text>
</comment>
<proteinExistence type="predicted"/>
<keyword evidence="2" id="KW-0472">Membrane</keyword>